<dbReference type="AlphaFoldDB" id="A0A8S1LJV6"/>
<reference evidence="1" key="1">
    <citation type="submission" date="2021-01" db="EMBL/GenBank/DDBJ databases">
        <authorList>
            <consortium name="Genoscope - CEA"/>
            <person name="William W."/>
        </authorList>
    </citation>
    <scope>NUCLEOTIDE SEQUENCE</scope>
</reference>
<dbReference type="OrthoDB" id="306764at2759"/>
<sequence length="265" mass="31249">MDKFQKEILLINKDIYNQLYDTKSYTKLEQLKKLDLQPSPISVAKDLLSVRENPKDYVKQHKLDFKLRQTQFWQPSIKDTLTYQQAIQQQQLSGIQQDQQQQLSDTTNAISFIEVSKNEESQMQQSSQSTRRKILVKSRLSKQPSDSSIWKKPLKQINKIVLQLKQDSKAEYFAIIKYEDASNQLEQKSMDTNKKIQWDCQVKFEITDEQNLYIIIVQQQQGKIGQQNVLQQQINIQNVEKQFQQEVQLKYLKNTINATLLVDFN</sequence>
<proteinExistence type="predicted"/>
<evidence type="ECO:0008006" key="3">
    <source>
        <dbReference type="Google" id="ProtNLM"/>
    </source>
</evidence>
<name>A0A8S1LJV6_9CILI</name>
<gene>
    <name evidence="1" type="ORF">PSON_ATCC_30995.1.T0170258</name>
</gene>
<evidence type="ECO:0000313" key="1">
    <source>
        <dbReference type="EMBL" id="CAD8063144.1"/>
    </source>
</evidence>
<accession>A0A8S1LJV6</accession>
<evidence type="ECO:0000313" key="2">
    <source>
        <dbReference type="Proteomes" id="UP000692954"/>
    </source>
</evidence>
<comment type="caution">
    <text evidence="1">The sequence shown here is derived from an EMBL/GenBank/DDBJ whole genome shotgun (WGS) entry which is preliminary data.</text>
</comment>
<keyword evidence="2" id="KW-1185">Reference proteome</keyword>
<organism evidence="1 2">
    <name type="scientific">Paramecium sonneborni</name>
    <dbReference type="NCBI Taxonomy" id="65129"/>
    <lineage>
        <taxon>Eukaryota</taxon>
        <taxon>Sar</taxon>
        <taxon>Alveolata</taxon>
        <taxon>Ciliophora</taxon>
        <taxon>Intramacronucleata</taxon>
        <taxon>Oligohymenophorea</taxon>
        <taxon>Peniculida</taxon>
        <taxon>Parameciidae</taxon>
        <taxon>Paramecium</taxon>
    </lineage>
</organism>
<protein>
    <recommendedName>
        <fullName evidence="3">C2 domain-containing protein</fullName>
    </recommendedName>
</protein>
<dbReference type="EMBL" id="CAJJDN010000017">
    <property type="protein sequence ID" value="CAD8063144.1"/>
    <property type="molecule type" value="Genomic_DNA"/>
</dbReference>
<dbReference type="Proteomes" id="UP000692954">
    <property type="component" value="Unassembled WGS sequence"/>
</dbReference>